<sequence length="54" mass="5926">MGRCAERAPQAARDSRGRRRFRFRFCVVSCRVVSARLGSPRGVFAHAPAGSHAP</sequence>
<reference evidence="1 2" key="1">
    <citation type="submission" date="2007-01" db="EMBL/GenBank/DDBJ databases">
        <authorList>
            <person name="DeShazer D."/>
            <person name="Woods D.E."/>
            <person name="Nierman W.C."/>
        </authorList>
    </citation>
    <scope>NUCLEOTIDE SEQUENCE [LARGE SCALE GENOMIC DNA]</scope>
    <source>
        <strain evidence="1 2">NCTC 10229</strain>
    </source>
</reference>
<dbReference type="AlphaFoldDB" id="A2S3W1"/>
<dbReference type="HOGENOM" id="CLU_3041193_0_0_4"/>
<organism evidence="1 2">
    <name type="scientific">Burkholderia mallei (strain NCTC 10229)</name>
    <dbReference type="NCBI Taxonomy" id="412022"/>
    <lineage>
        <taxon>Bacteria</taxon>
        <taxon>Pseudomonadati</taxon>
        <taxon>Pseudomonadota</taxon>
        <taxon>Betaproteobacteria</taxon>
        <taxon>Burkholderiales</taxon>
        <taxon>Burkholderiaceae</taxon>
        <taxon>Burkholderia</taxon>
        <taxon>pseudomallei group</taxon>
    </lineage>
</organism>
<accession>A2S3W1</accession>
<name>A2S3W1_BURM9</name>
<gene>
    <name evidence="1" type="ordered locus">BMA10229_A0634</name>
</gene>
<dbReference type="KEGG" id="bml:BMA10229_A0634"/>
<evidence type="ECO:0000313" key="2">
    <source>
        <dbReference type="Proteomes" id="UP000002283"/>
    </source>
</evidence>
<dbReference type="EMBL" id="CP000546">
    <property type="protein sequence ID" value="ABN03808.1"/>
    <property type="molecule type" value="Genomic_DNA"/>
</dbReference>
<proteinExistence type="predicted"/>
<dbReference type="Proteomes" id="UP000002283">
    <property type="component" value="Chromosome I"/>
</dbReference>
<evidence type="ECO:0000313" key="1">
    <source>
        <dbReference type="EMBL" id="ABN03808.1"/>
    </source>
</evidence>
<protein>
    <submittedName>
        <fullName evidence="1">Uncharacterized protein</fullName>
    </submittedName>
</protein>